<gene>
    <name evidence="3" type="ORF">SAMN04488244_1424</name>
</gene>
<sequence length="721" mass="78031">MKILRFVWLTLLAVSLAGCNSGGSDDQSTPVSGDAVVLLSTPVLTDDGTLSVEFTVKNANGEAMTLTSDPSFGLMKLIQRPDNPNQGATTLNKTMWKSFTYRERDGTTTPYVETTSNLETLAPGQYRHTFSFDVTSVVDPADSNNAVIPWDENLLHRITFEYRLESGDRLSEVIDWVPSGSVPPMTRNILDGSSCTDCHQDTGIKHGSRKDPRVCVACHNNSVPETSRRSLETIVHTVHGDIFELITEDENGDPVANDPTLASSYAFVDKPYPQDIRNCDTCHKAPVAGVTDDATNWMKQDYDSCQTCHQVRDTLASGAGFSVHAGEAGSNWSAASCTSCHTEGNPDGLNVHDVHIGRLNKIQQASDMLSISIENARIESNNYVVDVKVELDGVGINSITALTPYLDINTNKTTPRVYLLLNWDNGSGPELSYGTTQLNMVTSDGTSDNCSPQGNGLFVCTQDISGYAKQPDANSKLTVSVAEVMLCADRRAGVLKACADLTNEKPDYIPWRVAAKNSKGAFDFGGIAISHALPVGADVESCTNCHKDFTIHETRHGATDLQQCVNCHNSERAAFYAGFPADLKYHVHSYHTFGSHRDGSPTYPGDSNNCEGCHTRDQYNLPNQQNARPSLATSNGEAKWFSAALVTCGACHVGIENEDGSQQALGDADVDTFPLDHMIRNGAVFAADTAEEATGTEQCASCHAVGMLKGVDSVHNVYDYR</sequence>
<accession>A0A1H6CJE6</accession>
<organism evidence="3 4">
    <name type="scientific">Vibrio hangzhouensis</name>
    <dbReference type="NCBI Taxonomy" id="462991"/>
    <lineage>
        <taxon>Bacteria</taxon>
        <taxon>Pseudomonadati</taxon>
        <taxon>Pseudomonadota</taxon>
        <taxon>Gammaproteobacteria</taxon>
        <taxon>Vibrionales</taxon>
        <taxon>Vibrionaceae</taxon>
        <taxon>Vibrio</taxon>
    </lineage>
</organism>
<reference evidence="4" key="1">
    <citation type="submission" date="2016-10" db="EMBL/GenBank/DDBJ databases">
        <authorList>
            <person name="Varghese N."/>
            <person name="Submissions S."/>
        </authorList>
    </citation>
    <scope>NUCLEOTIDE SEQUENCE [LARGE SCALE GENOMIC DNA]</scope>
    <source>
        <strain evidence="4">CGMCC 1.7062</strain>
    </source>
</reference>
<feature type="signal peptide" evidence="1">
    <location>
        <begin position="1"/>
        <end position="17"/>
    </location>
</feature>
<evidence type="ECO:0000256" key="1">
    <source>
        <dbReference type="SAM" id="SignalP"/>
    </source>
</evidence>
<proteinExistence type="predicted"/>
<dbReference type="PROSITE" id="PS51257">
    <property type="entry name" value="PROKAR_LIPOPROTEIN"/>
    <property type="match status" value="1"/>
</dbReference>
<dbReference type="InterPro" id="IPR036280">
    <property type="entry name" value="Multihaem_cyt_sf"/>
</dbReference>
<feature type="domain" description="Outer membrane cytochrome MtrC/MtrF-like" evidence="2">
    <location>
        <begin position="187"/>
        <end position="352"/>
    </location>
</feature>
<protein>
    <submittedName>
        <fullName evidence="3">Decaheme c-type cytochrome, OmcA/MtrC family</fullName>
    </submittedName>
</protein>
<dbReference type="CDD" id="cd08168">
    <property type="entry name" value="Cytochrom_C3"/>
    <property type="match status" value="1"/>
</dbReference>
<dbReference type="Proteomes" id="UP000236721">
    <property type="component" value="Unassembled WGS sequence"/>
</dbReference>
<dbReference type="NCBIfam" id="TIGR03507">
    <property type="entry name" value="decahem_SO1788"/>
    <property type="match status" value="1"/>
</dbReference>
<dbReference type="AlphaFoldDB" id="A0A1H6CJE6"/>
<name>A0A1H6CJE6_9VIBR</name>
<dbReference type="InterPro" id="IPR054337">
    <property type="entry name" value="Mtrc-MtrF-like_dom_II/IV"/>
</dbReference>
<feature type="chain" id="PRO_5009294922" evidence="1">
    <location>
        <begin position="18"/>
        <end position="721"/>
    </location>
</feature>
<evidence type="ECO:0000313" key="4">
    <source>
        <dbReference type="Proteomes" id="UP000236721"/>
    </source>
</evidence>
<dbReference type="Gene3D" id="1.10.1130.10">
    <property type="entry name" value="Flavocytochrome C3, Chain A"/>
    <property type="match status" value="1"/>
</dbReference>
<dbReference type="OrthoDB" id="9146465at2"/>
<keyword evidence="1" id="KW-0732">Signal</keyword>
<evidence type="ECO:0000259" key="2">
    <source>
        <dbReference type="Pfam" id="PF22113"/>
    </source>
</evidence>
<dbReference type="SUPFAM" id="SSF48695">
    <property type="entry name" value="Multiheme cytochromes"/>
    <property type="match status" value="1"/>
</dbReference>
<evidence type="ECO:0000313" key="3">
    <source>
        <dbReference type="EMBL" id="SEG73052.1"/>
    </source>
</evidence>
<dbReference type="InterPro" id="IPR020014">
    <property type="entry name" value="Decahaem_cyt-c_OmcA/MtrC"/>
</dbReference>
<dbReference type="EMBL" id="FNVG01000042">
    <property type="protein sequence ID" value="SEG73052.1"/>
    <property type="molecule type" value="Genomic_DNA"/>
</dbReference>
<dbReference type="Pfam" id="PF22113">
    <property type="entry name" value="Mtrc-MtrF_II-IV_dom"/>
    <property type="match status" value="2"/>
</dbReference>
<dbReference type="RefSeq" id="WP_103882640.1">
    <property type="nucleotide sequence ID" value="NZ_FNVG01000042.1"/>
</dbReference>
<feature type="domain" description="Outer membrane cytochrome MtrC/MtrF-like" evidence="2">
    <location>
        <begin position="539"/>
        <end position="716"/>
    </location>
</feature>
<keyword evidence="4" id="KW-1185">Reference proteome</keyword>